<proteinExistence type="predicted"/>
<dbReference type="GO" id="GO:0004402">
    <property type="term" value="F:histone acetyltransferase activity"/>
    <property type="evidence" value="ECO:0007669"/>
    <property type="project" value="InterPro"/>
</dbReference>
<organism evidence="3 4">
    <name type="scientific">Conger conger</name>
    <name type="common">Conger eel</name>
    <name type="synonym">Muraena conger</name>
    <dbReference type="NCBI Taxonomy" id="82655"/>
    <lineage>
        <taxon>Eukaryota</taxon>
        <taxon>Metazoa</taxon>
        <taxon>Chordata</taxon>
        <taxon>Craniata</taxon>
        <taxon>Vertebrata</taxon>
        <taxon>Euteleostomi</taxon>
        <taxon>Actinopterygii</taxon>
        <taxon>Neopterygii</taxon>
        <taxon>Teleostei</taxon>
        <taxon>Anguilliformes</taxon>
        <taxon>Congridae</taxon>
        <taxon>Conger</taxon>
    </lineage>
</organism>
<protein>
    <recommendedName>
        <fullName evidence="2">PCAF N-terminal domain-containing protein</fullName>
    </recommendedName>
</protein>
<dbReference type="OrthoDB" id="1937912at2759"/>
<keyword evidence="4" id="KW-1185">Reference proteome</keyword>
<feature type="compositionally biased region" description="Low complexity" evidence="1">
    <location>
        <begin position="1"/>
        <end position="24"/>
    </location>
</feature>
<sequence>MSESAGVQQGSPAVGAAGSAPAAPGAGGTQCSGAAAGSARIAVKKAQLRSSPRPKKLEKLGVYSACKGDSCRWWAEFVFVRRRTFRHDCSAAALLLGAQRCAAVFQPKFRWMRN</sequence>
<name>A0A9Q1DDA8_CONCO</name>
<dbReference type="Proteomes" id="UP001152803">
    <property type="component" value="Unassembled WGS sequence"/>
</dbReference>
<evidence type="ECO:0000313" key="4">
    <source>
        <dbReference type="Proteomes" id="UP001152803"/>
    </source>
</evidence>
<accession>A0A9Q1DDA8</accession>
<evidence type="ECO:0000256" key="1">
    <source>
        <dbReference type="SAM" id="MobiDB-lite"/>
    </source>
</evidence>
<evidence type="ECO:0000313" key="3">
    <source>
        <dbReference type="EMBL" id="KAJ8267336.1"/>
    </source>
</evidence>
<dbReference type="AlphaFoldDB" id="A0A9Q1DDA8"/>
<dbReference type="GO" id="GO:0006355">
    <property type="term" value="P:regulation of DNA-templated transcription"/>
    <property type="evidence" value="ECO:0007669"/>
    <property type="project" value="InterPro"/>
</dbReference>
<dbReference type="EMBL" id="JAFJMO010000009">
    <property type="protein sequence ID" value="KAJ8267336.1"/>
    <property type="molecule type" value="Genomic_DNA"/>
</dbReference>
<reference evidence="3" key="1">
    <citation type="journal article" date="2023" name="Science">
        <title>Genome structures resolve the early diversification of teleost fishes.</title>
        <authorList>
            <person name="Parey E."/>
            <person name="Louis A."/>
            <person name="Montfort J."/>
            <person name="Bouchez O."/>
            <person name="Roques C."/>
            <person name="Iampietro C."/>
            <person name="Lluch J."/>
            <person name="Castinel A."/>
            <person name="Donnadieu C."/>
            <person name="Desvignes T."/>
            <person name="Floi Bucao C."/>
            <person name="Jouanno E."/>
            <person name="Wen M."/>
            <person name="Mejri S."/>
            <person name="Dirks R."/>
            <person name="Jansen H."/>
            <person name="Henkel C."/>
            <person name="Chen W.J."/>
            <person name="Zahm M."/>
            <person name="Cabau C."/>
            <person name="Klopp C."/>
            <person name="Thompson A.W."/>
            <person name="Robinson-Rechavi M."/>
            <person name="Braasch I."/>
            <person name="Lecointre G."/>
            <person name="Bobe J."/>
            <person name="Postlethwait J.H."/>
            <person name="Berthelot C."/>
            <person name="Roest Crollius H."/>
            <person name="Guiguen Y."/>
        </authorList>
    </citation>
    <scope>NUCLEOTIDE SEQUENCE</scope>
    <source>
        <strain evidence="3">Concon-B</strain>
    </source>
</reference>
<comment type="caution">
    <text evidence="3">The sequence shown here is derived from an EMBL/GenBank/DDBJ whole genome shotgun (WGS) entry which is preliminary data.</text>
</comment>
<feature type="region of interest" description="Disordered" evidence="1">
    <location>
        <begin position="1"/>
        <end position="33"/>
    </location>
</feature>
<gene>
    <name evidence="3" type="ORF">COCON_G00125080</name>
</gene>
<evidence type="ECO:0000259" key="2">
    <source>
        <dbReference type="Pfam" id="PF06466"/>
    </source>
</evidence>
<dbReference type="Pfam" id="PF06466">
    <property type="entry name" value="PCAF_N"/>
    <property type="match status" value="1"/>
</dbReference>
<dbReference type="GO" id="GO:0005634">
    <property type="term" value="C:nucleus"/>
    <property type="evidence" value="ECO:0007669"/>
    <property type="project" value="InterPro"/>
</dbReference>
<dbReference type="InterPro" id="IPR009464">
    <property type="entry name" value="PCAF_N"/>
</dbReference>
<feature type="domain" description="PCAF N-terminal" evidence="2">
    <location>
        <begin position="40"/>
        <end position="74"/>
    </location>
</feature>